<dbReference type="WBParaSite" id="EN70_12040">
    <property type="protein sequence ID" value="EN70_12040"/>
    <property type="gene ID" value="EN70_12040"/>
</dbReference>
<accession>A0A1I7VBV2</accession>
<sequence length="76" mass="8728">MDGLTELNELHLPTFGVRVVLLSGWLPRSYQGHLFCEHTLFDPLVETSLTWETPSKACCDIASHTKSHRVKYLYHT</sequence>
<reference evidence="2" key="2">
    <citation type="submission" date="2016-11" db="UniProtKB">
        <authorList>
            <consortium name="WormBaseParasite"/>
        </authorList>
    </citation>
    <scope>IDENTIFICATION</scope>
</reference>
<evidence type="ECO:0000313" key="1">
    <source>
        <dbReference type="Proteomes" id="UP000095285"/>
    </source>
</evidence>
<dbReference type="AlphaFoldDB" id="A0A1I7VBV2"/>
<name>A0A1I7VBV2_LOALO</name>
<keyword evidence="1" id="KW-1185">Reference proteome</keyword>
<reference evidence="1" key="1">
    <citation type="submission" date="2012-04" db="EMBL/GenBank/DDBJ databases">
        <title>The Genome Sequence of Loa loa.</title>
        <authorList>
            <consortium name="The Broad Institute Genome Sequencing Platform"/>
            <consortium name="Broad Institute Genome Sequencing Center for Infectious Disease"/>
            <person name="Nutman T.B."/>
            <person name="Fink D.L."/>
            <person name="Russ C."/>
            <person name="Young S."/>
            <person name="Zeng Q."/>
            <person name="Gargeya S."/>
            <person name="Alvarado L."/>
            <person name="Berlin A."/>
            <person name="Chapman S.B."/>
            <person name="Chen Z."/>
            <person name="Freedman E."/>
            <person name="Gellesch M."/>
            <person name="Goldberg J."/>
            <person name="Griggs A."/>
            <person name="Gujja S."/>
            <person name="Heilman E.R."/>
            <person name="Heiman D."/>
            <person name="Howarth C."/>
            <person name="Mehta T."/>
            <person name="Neiman D."/>
            <person name="Pearson M."/>
            <person name="Roberts A."/>
            <person name="Saif S."/>
            <person name="Shea T."/>
            <person name="Shenoy N."/>
            <person name="Sisk P."/>
            <person name="Stolte C."/>
            <person name="Sykes S."/>
            <person name="White J."/>
            <person name="Yandava C."/>
            <person name="Haas B."/>
            <person name="Henn M.R."/>
            <person name="Nusbaum C."/>
            <person name="Birren B."/>
        </authorList>
    </citation>
    <scope>NUCLEOTIDE SEQUENCE [LARGE SCALE GENOMIC DNA]</scope>
</reference>
<dbReference type="Proteomes" id="UP000095285">
    <property type="component" value="Unassembled WGS sequence"/>
</dbReference>
<protein>
    <submittedName>
        <fullName evidence="2">Uncharacterized protein</fullName>
    </submittedName>
</protein>
<evidence type="ECO:0000313" key="2">
    <source>
        <dbReference type="WBParaSite" id="EN70_12040"/>
    </source>
</evidence>
<organism evidence="1 2">
    <name type="scientific">Loa loa</name>
    <name type="common">Eye worm</name>
    <name type="synonym">Filaria loa</name>
    <dbReference type="NCBI Taxonomy" id="7209"/>
    <lineage>
        <taxon>Eukaryota</taxon>
        <taxon>Metazoa</taxon>
        <taxon>Ecdysozoa</taxon>
        <taxon>Nematoda</taxon>
        <taxon>Chromadorea</taxon>
        <taxon>Rhabditida</taxon>
        <taxon>Spirurina</taxon>
        <taxon>Spiruromorpha</taxon>
        <taxon>Filarioidea</taxon>
        <taxon>Onchocercidae</taxon>
        <taxon>Loa</taxon>
    </lineage>
</organism>
<proteinExistence type="predicted"/>